<dbReference type="PANTHER" id="PTHR43280:SF2">
    <property type="entry name" value="HTH-TYPE TRANSCRIPTIONAL REGULATOR EXSA"/>
    <property type="match status" value="1"/>
</dbReference>
<dbReference type="STRING" id="1268072.PSAB_11470"/>
<protein>
    <submittedName>
        <fullName evidence="5">AraC family transcriptional regulator</fullName>
    </submittedName>
</protein>
<dbReference type="eggNOG" id="COG2207">
    <property type="taxonomic scope" value="Bacteria"/>
</dbReference>
<keyword evidence="1" id="KW-0805">Transcription regulation</keyword>
<dbReference type="SUPFAM" id="SSF46689">
    <property type="entry name" value="Homeodomain-like"/>
    <property type="match status" value="1"/>
</dbReference>
<dbReference type="SMART" id="SM00342">
    <property type="entry name" value="HTH_ARAC"/>
    <property type="match status" value="1"/>
</dbReference>
<dbReference type="AlphaFoldDB" id="X4ZIP7"/>
<evidence type="ECO:0000256" key="2">
    <source>
        <dbReference type="ARBA" id="ARBA00023125"/>
    </source>
</evidence>
<evidence type="ECO:0000313" key="6">
    <source>
        <dbReference type="Proteomes" id="UP000019772"/>
    </source>
</evidence>
<dbReference type="Pfam" id="PF12833">
    <property type="entry name" value="HTH_18"/>
    <property type="match status" value="1"/>
</dbReference>
<dbReference type="SUPFAM" id="SSF51215">
    <property type="entry name" value="Regulatory protein AraC"/>
    <property type="match status" value="1"/>
</dbReference>
<dbReference type="InterPro" id="IPR009057">
    <property type="entry name" value="Homeodomain-like_sf"/>
</dbReference>
<feature type="domain" description="HTH araC/xylS-type" evidence="4">
    <location>
        <begin position="169"/>
        <end position="267"/>
    </location>
</feature>
<evidence type="ECO:0000313" key="5">
    <source>
        <dbReference type="EMBL" id="AHV97222.1"/>
    </source>
</evidence>
<dbReference type="InterPro" id="IPR020449">
    <property type="entry name" value="Tscrpt_reg_AraC-type_HTH"/>
</dbReference>
<evidence type="ECO:0000256" key="1">
    <source>
        <dbReference type="ARBA" id="ARBA00023015"/>
    </source>
</evidence>
<keyword evidence="6" id="KW-1185">Reference proteome</keyword>
<dbReference type="GO" id="GO:0003700">
    <property type="term" value="F:DNA-binding transcription factor activity"/>
    <property type="evidence" value="ECO:0007669"/>
    <property type="project" value="InterPro"/>
</dbReference>
<dbReference type="PROSITE" id="PS01124">
    <property type="entry name" value="HTH_ARAC_FAMILY_2"/>
    <property type="match status" value="1"/>
</dbReference>
<keyword evidence="2" id="KW-0238">DNA-binding</keyword>
<name>X4ZIP7_9BACL</name>
<organism evidence="5 6">
    <name type="scientific">Paenibacillus sabinae T27</name>
    <dbReference type="NCBI Taxonomy" id="1268072"/>
    <lineage>
        <taxon>Bacteria</taxon>
        <taxon>Bacillati</taxon>
        <taxon>Bacillota</taxon>
        <taxon>Bacilli</taxon>
        <taxon>Bacillales</taxon>
        <taxon>Paenibacillaceae</taxon>
        <taxon>Paenibacillus</taxon>
    </lineage>
</organism>
<gene>
    <name evidence="5" type="ORF">PSAB_11470</name>
</gene>
<dbReference type="PATRIC" id="fig|1268072.3.peg.2384"/>
<dbReference type="InterPro" id="IPR018060">
    <property type="entry name" value="HTH_AraC"/>
</dbReference>
<keyword evidence="3" id="KW-0804">Transcription</keyword>
<dbReference type="Pfam" id="PF02311">
    <property type="entry name" value="AraC_binding"/>
    <property type="match status" value="1"/>
</dbReference>
<evidence type="ECO:0000259" key="4">
    <source>
        <dbReference type="PROSITE" id="PS01124"/>
    </source>
</evidence>
<evidence type="ECO:0000256" key="3">
    <source>
        <dbReference type="ARBA" id="ARBA00023163"/>
    </source>
</evidence>
<proteinExistence type="predicted"/>
<reference evidence="5 6" key="1">
    <citation type="journal article" date="2014" name="PLoS Genet.">
        <title>Comparative Genomic Analysis of N2-Fixing and Non-N2-Fixing Paenibacillus spp.: Organization, Evolution and Expression of the Nitrogen Fixation Genes.</title>
        <authorList>
            <person name="Xie J.B."/>
            <person name="Du Z."/>
            <person name="Bai L."/>
            <person name="Tian C."/>
            <person name="Zhang Y."/>
            <person name="Xie J.Y."/>
            <person name="Wang T."/>
            <person name="Liu X."/>
            <person name="Chen X."/>
            <person name="Cheng Q."/>
            <person name="Chen S."/>
            <person name="Li J."/>
        </authorList>
    </citation>
    <scope>NUCLEOTIDE SEQUENCE [LARGE SCALE GENOMIC DNA]</scope>
    <source>
        <strain evidence="5 6">T27</strain>
    </source>
</reference>
<dbReference type="OrthoDB" id="345364at2"/>
<dbReference type="EMBL" id="CP004078">
    <property type="protein sequence ID" value="AHV97222.1"/>
    <property type="molecule type" value="Genomic_DNA"/>
</dbReference>
<dbReference type="RefSeq" id="WP_025334750.1">
    <property type="nucleotide sequence ID" value="NZ_CP004078.1"/>
</dbReference>
<dbReference type="InterPro" id="IPR037923">
    <property type="entry name" value="HTH-like"/>
</dbReference>
<dbReference type="HOGENOM" id="CLU_000445_88_6_9"/>
<dbReference type="KEGG" id="psab:PSAB_11470"/>
<dbReference type="Proteomes" id="UP000019772">
    <property type="component" value="Chromosome"/>
</dbReference>
<accession>X4ZIP7</accession>
<dbReference type="InterPro" id="IPR003313">
    <property type="entry name" value="AraC-bd"/>
</dbReference>
<sequence length="279" mass="32347">MTSDAPCTILTAGFSFHRKPFQMSEAEGFPHYLIRLQTEGCCSALIDGAITRVESGGLMLIAPGVPYNLIIDKEHYPLGEPRVESGDYHIFCRGEWLDRWWNSRHRASLMHIPLNDAFVGLFRQLVLEQRRLSDFSPEISSCYLQILCMEIDRITLDRPSVSPRGYLAYRMKQFVEENAALLFRLEDVAAHVDISVSRAVHLFKEEFGTTIVKYVNEVRLEMARERIVYSPMPLEHIAETCGFMNYTYFHRQFRKRYGMSPKQFRTLSREKDAPALIRP</sequence>
<dbReference type="PANTHER" id="PTHR43280">
    <property type="entry name" value="ARAC-FAMILY TRANSCRIPTIONAL REGULATOR"/>
    <property type="match status" value="1"/>
</dbReference>
<dbReference type="GO" id="GO:0043565">
    <property type="term" value="F:sequence-specific DNA binding"/>
    <property type="evidence" value="ECO:0007669"/>
    <property type="project" value="InterPro"/>
</dbReference>
<dbReference type="PRINTS" id="PR00032">
    <property type="entry name" value="HTHARAC"/>
</dbReference>
<dbReference type="Gene3D" id="1.10.10.60">
    <property type="entry name" value="Homeodomain-like"/>
    <property type="match status" value="1"/>
</dbReference>